<feature type="compositionally biased region" description="Acidic residues" evidence="6">
    <location>
        <begin position="721"/>
        <end position="764"/>
    </location>
</feature>
<proteinExistence type="inferred from homology"/>
<dbReference type="InterPro" id="IPR016024">
    <property type="entry name" value="ARM-type_fold"/>
</dbReference>
<evidence type="ECO:0000259" key="7">
    <source>
        <dbReference type="Pfam" id="PF01602"/>
    </source>
</evidence>
<dbReference type="OrthoDB" id="10254310at2759"/>
<accession>A0A179FV00</accession>
<dbReference type="PANTHER" id="PTHR11134">
    <property type="entry name" value="ADAPTOR COMPLEX SUBUNIT BETA FAMILY MEMBER"/>
    <property type="match status" value="1"/>
</dbReference>
<dbReference type="Pfam" id="PF01602">
    <property type="entry name" value="Adaptin_N"/>
    <property type="match status" value="1"/>
</dbReference>
<keyword evidence="4" id="KW-0653">Protein transport</keyword>
<dbReference type="GO" id="GO:0030117">
    <property type="term" value="C:membrane coat"/>
    <property type="evidence" value="ECO:0007669"/>
    <property type="project" value="InterPro"/>
</dbReference>
<feature type="compositionally biased region" description="Polar residues" evidence="6">
    <location>
        <begin position="696"/>
        <end position="706"/>
    </location>
</feature>
<evidence type="ECO:0000256" key="5">
    <source>
        <dbReference type="ARBA" id="ARBA00023136"/>
    </source>
</evidence>
<keyword evidence="9" id="KW-1185">Reference proteome</keyword>
<evidence type="ECO:0000313" key="8">
    <source>
        <dbReference type="EMBL" id="OAQ68819.1"/>
    </source>
</evidence>
<dbReference type="InterPro" id="IPR026739">
    <property type="entry name" value="AP_beta"/>
</dbReference>
<evidence type="ECO:0000256" key="3">
    <source>
        <dbReference type="ARBA" id="ARBA00022448"/>
    </source>
</evidence>
<dbReference type="AlphaFoldDB" id="A0A179FV00"/>
<dbReference type="RefSeq" id="XP_018145669.1">
    <property type="nucleotide sequence ID" value="XM_018284258.1"/>
</dbReference>
<evidence type="ECO:0000313" key="9">
    <source>
        <dbReference type="Proteomes" id="UP000078397"/>
    </source>
</evidence>
<dbReference type="KEGG" id="pchm:VFPPC_05003"/>
<dbReference type="Gene3D" id="1.25.10.10">
    <property type="entry name" value="Leucine-rich Repeat Variant"/>
    <property type="match status" value="1"/>
</dbReference>
<gene>
    <name evidence="8" type="ORF">VFPPC_05003</name>
</gene>
<dbReference type="GO" id="GO:0012505">
    <property type="term" value="C:endomembrane system"/>
    <property type="evidence" value="ECO:0007669"/>
    <property type="project" value="UniProtKB-SubCell"/>
</dbReference>
<dbReference type="GO" id="GO:0016192">
    <property type="term" value="P:vesicle-mediated transport"/>
    <property type="evidence" value="ECO:0007669"/>
    <property type="project" value="InterPro"/>
</dbReference>
<comment type="caution">
    <text evidence="8">The sequence shown here is derived from an EMBL/GenBank/DDBJ whole genome shotgun (WGS) entry which is preliminary data.</text>
</comment>
<organism evidence="8 9">
    <name type="scientific">Pochonia chlamydosporia 170</name>
    <dbReference type="NCBI Taxonomy" id="1380566"/>
    <lineage>
        <taxon>Eukaryota</taxon>
        <taxon>Fungi</taxon>
        <taxon>Dikarya</taxon>
        <taxon>Ascomycota</taxon>
        <taxon>Pezizomycotina</taxon>
        <taxon>Sordariomycetes</taxon>
        <taxon>Hypocreomycetidae</taxon>
        <taxon>Hypocreales</taxon>
        <taxon>Clavicipitaceae</taxon>
        <taxon>Pochonia</taxon>
    </lineage>
</organism>
<protein>
    <submittedName>
        <fullName evidence="8">AP-3 adaptor complex subunit beta</fullName>
    </submittedName>
</protein>
<evidence type="ECO:0000256" key="1">
    <source>
        <dbReference type="ARBA" id="ARBA00004308"/>
    </source>
</evidence>
<dbReference type="STRING" id="1380566.A0A179FV00"/>
<keyword evidence="3" id="KW-0813">Transport</keyword>
<comment type="similarity">
    <text evidence="2">Belongs to the adaptor complexes large subunit family.</text>
</comment>
<dbReference type="GO" id="GO:0006886">
    <property type="term" value="P:intracellular protein transport"/>
    <property type="evidence" value="ECO:0007669"/>
    <property type="project" value="InterPro"/>
</dbReference>
<evidence type="ECO:0000256" key="6">
    <source>
        <dbReference type="SAM" id="MobiDB-lite"/>
    </source>
</evidence>
<evidence type="ECO:0000256" key="4">
    <source>
        <dbReference type="ARBA" id="ARBA00022927"/>
    </source>
</evidence>
<dbReference type="Proteomes" id="UP000078397">
    <property type="component" value="Unassembled WGS sequence"/>
</dbReference>
<dbReference type="InterPro" id="IPR011989">
    <property type="entry name" value="ARM-like"/>
</dbReference>
<reference evidence="8 9" key="1">
    <citation type="journal article" date="2016" name="PLoS Pathog.">
        <title>Biosynthesis of antibiotic leucinostatins in bio-control fungus Purpureocillium lilacinum and their inhibition on phytophthora revealed by genome mining.</title>
        <authorList>
            <person name="Wang G."/>
            <person name="Liu Z."/>
            <person name="Lin R."/>
            <person name="Li E."/>
            <person name="Mao Z."/>
            <person name="Ling J."/>
            <person name="Yang Y."/>
            <person name="Yin W.B."/>
            <person name="Xie B."/>
        </authorList>
    </citation>
    <scope>NUCLEOTIDE SEQUENCE [LARGE SCALE GENOMIC DNA]</scope>
    <source>
        <strain evidence="8">170</strain>
    </source>
</reference>
<sequence>MESIARISSLMETARELTLDAAQATRNARSSSRPLDRNQIRKLLDSRNDRDVLEGLRRVISMMYRNQKTLPFFSSVVKNVASPNIEIKKLVYIYLIHHAEQEPDLALLSINTIQKSLSDPSPQVRALALKTMSGIRVPVISQIVSLAIKKGVADMSPYVRKAAALSIPKCYRLDPSQSPQLIDYLTTLLGDRQYYVAGAAVSAFLEICPERIDMIHKHYRSLVRKIVDMDEWSQLAMLRLMTYYARRCFPRATAQTALSPQQHDTNVDDFYADSPNAGKTQQVSVSGDLLLLLTSIKPLLQSRNSGVVVAVTRCYVDIGTPEYVKLAIGPLIALLRGAQDIQQLALYNIVSVCLLRPNDFVKYASHFLVRATDPAPVWELKLEVLTIIFPHSPLHVKSLILKELEHFSQGANKALVREAVRAIGRCAQSDVKTAPRCLKLLLSQITSLDGTLAAESLTVIRHLIQQDAEGHAGTVVRLAKNLDSATDPQARATIIWLVGEFSGLNGEDNIAPDVLRILLKDFSSESEAAKRQILLLGAKVYLHHINRKSEAEKERDAEEDPTQESDIHPIARLWDYLLLLVRYDTSYELRDRARMYKSLLGVPQLATLMLLAPKPAPQAPSPSESRKGFLLGSSTLILAGGGGIHGLRGYETLPDWVEAGKEPDPRLRDNDDGSMSSSRYGEKNAVAPAGDMLDQAATSRPPTSKANGLGEGVGTKTLDDWLAEDNAEEESEETEEETEEETDEEETDEEDEEEEEEEESDDDGERDRLVKG</sequence>
<dbReference type="GeneID" id="28848252"/>
<dbReference type="InterPro" id="IPR002553">
    <property type="entry name" value="Clathrin/coatomer_adapt-like_N"/>
</dbReference>
<feature type="compositionally biased region" description="Basic and acidic residues" evidence="6">
    <location>
        <begin position="658"/>
        <end position="671"/>
    </location>
</feature>
<dbReference type="SUPFAM" id="SSF48371">
    <property type="entry name" value="ARM repeat"/>
    <property type="match status" value="1"/>
</dbReference>
<feature type="domain" description="Clathrin/coatomer adaptor adaptin-like N-terminal" evidence="7">
    <location>
        <begin position="38"/>
        <end position="601"/>
    </location>
</feature>
<keyword evidence="5" id="KW-0472">Membrane</keyword>
<name>A0A179FV00_METCM</name>
<evidence type="ECO:0000256" key="2">
    <source>
        <dbReference type="ARBA" id="ARBA00006613"/>
    </source>
</evidence>
<comment type="subcellular location">
    <subcellularLocation>
        <location evidence="1">Endomembrane system</location>
    </subcellularLocation>
</comment>
<dbReference type="EMBL" id="LSBJ02000003">
    <property type="protein sequence ID" value="OAQ68819.1"/>
    <property type="molecule type" value="Genomic_DNA"/>
</dbReference>
<feature type="region of interest" description="Disordered" evidence="6">
    <location>
        <begin position="658"/>
        <end position="772"/>
    </location>
</feature>